<evidence type="ECO:0000313" key="2">
    <source>
        <dbReference type="Proteomes" id="UP000095472"/>
    </source>
</evidence>
<accession>A0ACD5GU89</accession>
<dbReference type="Proteomes" id="UP000095472">
    <property type="component" value="Chromosome"/>
</dbReference>
<proteinExistence type="predicted"/>
<organism evidence="1 2">
    <name type="scientific">Desertifilum tharense IPPAS B-1220</name>
    <dbReference type="NCBI Taxonomy" id="1781255"/>
    <lineage>
        <taxon>Bacteria</taxon>
        <taxon>Bacillati</taxon>
        <taxon>Cyanobacteriota</taxon>
        <taxon>Cyanophyceae</taxon>
        <taxon>Desertifilales</taxon>
        <taxon>Desertifilaceae</taxon>
        <taxon>Desertifilum</taxon>
    </lineage>
</organism>
<evidence type="ECO:0000313" key="1">
    <source>
        <dbReference type="EMBL" id="XPM64508.1"/>
    </source>
</evidence>
<reference evidence="1 2" key="1">
    <citation type="journal article" date="2016" name="Genome Announc.">
        <title>Draft Genome Sequence of the Thermotolerant Cyanobacterium Desertifilum sp. IPPAS B-1220.</title>
        <authorList>
            <person name="Mironov K.S."/>
            <person name="Sinetova M.A."/>
            <person name="Bolatkhan K."/>
            <person name="Zayadan B.K."/>
            <person name="Ustinova V.V."/>
            <person name="Kupriyanova E.V."/>
            <person name="Skrypnik A.N."/>
            <person name="Gogoleva N.E."/>
            <person name="Gogolev Y.V."/>
            <person name="Los D.A."/>
        </authorList>
    </citation>
    <scope>NUCLEOTIDE SEQUENCE [LARGE SCALE GENOMIC DNA]</scope>
    <source>
        <strain evidence="1 2">IPPAS B-1220</strain>
    </source>
</reference>
<keyword evidence="2" id="KW-1185">Reference proteome</keyword>
<dbReference type="EMBL" id="CP182909">
    <property type="protein sequence ID" value="XPM64508.1"/>
    <property type="molecule type" value="Genomic_DNA"/>
</dbReference>
<sequence>MRGILLKGVGLTVLCTHAIALLGFAIVLLSVSIRQFRRQLS</sequence>
<protein>
    <submittedName>
        <fullName evidence="1">Uncharacterized protein</fullName>
    </submittedName>
</protein>
<gene>
    <name evidence="1" type="ORF">BH720_000090</name>
</gene>
<name>A0ACD5GU89_9CYAN</name>